<feature type="region of interest" description="Disordered" evidence="1">
    <location>
        <begin position="17"/>
        <end position="39"/>
    </location>
</feature>
<dbReference type="Proteomes" id="UP000186817">
    <property type="component" value="Unassembled WGS sequence"/>
</dbReference>
<reference evidence="3 4" key="1">
    <citation type="submission" date="2016-02" db="EMBL/GenBank/DDBJ databases">
        <title>Genome analysis of coral dinoflagellate symbionts highlights evolutionary adaptations to a symbiotic lifestyle.</title>
        <authorList>
            <person name="Aranda M."/>
            <person name="Li Y."/>
            <person name="Liew Y.J."/>
            <person name="Baumgarten S."/>
            <person name="Simakov O."/>
            <person name="Wilson M."/>
            <person name="Piel J."/>
            <person name="Ashoor H."/>
            <person name="Bougouffa S."/>
            <person name="Bajic V.B."/>
            <person name="Ryu T."/>
            <person name="Ravasi T."/>
            <person name="Bayer T."/>
            <person name="Micklem G."/>
            <person name="Kim H."/>
            <person name="Bhak J."/>
            <person name="Lajeunesse T.C."/>
            <person name="Voolstra C.R."/>
        </authorList>
    </citation>
    <scope>NUCLEOTIDE SEQUENCE [LARGE SCALE GENOMIC DNA]</scope>
    <source>
        <strain evidence="3 4">CCMP2467</strain>
    </source>
</reference>
<proteinExistence type="predicted"/>
<feature type="domain" description="C2H2-type" evidence="2">
    <location>
        <begin position="886"/>
        <end position="908"/>
    </location>
</feature>
<dbReference type="EMBL" id="LSRX01002049">
    <property type="protein sequence ID" value="OLP76356.1"/>
    <property type="molecule type" value="Genomic_DNA"/>
</dbReference>
<feature type="compositionally biased region" description="Basic and acidic residues" evidence="1">
    <location>
        <begin position="733"/>
        <end position="747"/>
    </location>
</feature>
<feature type="compositionally biased region" description="Acidic residues" evidence="1">
    <location>
        <begin position="1354"/>
        <end position="1367"/>
    </location>
</feature>
<evidence type="ECO:0000256" key="1">
    <source>
        <dbReference type="SAM" id="MobiDB-lite"/>
    </source>
</evidence>
<evidence type="ECO:0000313" key="4">
    <source>
        <dbReference type="Proteomes" id="UP000186817"/>
    </source>
</evidence>
<comment type="caution">
    <text evidence="3">The sequence shown here is derived from an EMBL/GenBank/DDBJ whole genome shotgun (WGS) entry which is preliminary data.</text>
</comment>
<feature type="region of interest" description="Disordered" evidence="1">
    <location>
        <begin position="733"/>
        <end position="770"/>
    </location>
</feature>
<feature type="region of interest" description="Disordered" evidence="1">
    <location>
        <begin position="799"/>
        <end position="846"/>
    </location>
</feature>
<feature type="region of interest" description="Disordered" evidence="1">
    <location>
        <begin position="1342"/>
        <end position="1367"/>
    </location>
</feature>
<feature type="compositionally biased region" description="Basic residues" evidence="1">
    <location>
        <begin position="1271"/>
        <end position="1282"/>
    </location>
</feature>
<dbReference type="OrthoDB" id="440383at2759"/>
<evidence type="ECO:0000259" key="2">
    <source>
        <dbReference type="PROSITE" id="PS00028"/>
    </source>
</evidence>
<feature type="compositionally biased region" description="Low complexity" evidence="1">
    <location>
        <begin position="806"/>
        <end position="820"/>
    </location>
</feature>
<organism evidence="3 4">
    <name type="scientific">Symbiodinium microadriaticum</name>
    <name type="common">Dinoflagellate</name>
    <name type="synonym">Zooxanthella microadriatica</name>
    <dbReference type="NCBI Taxonomy" id="2951"/>
    <lineage>
        <taxon>Eukaryota</taxon>
        <taxon>Sar</taxon>
        <taxon>Alveolata</taxon>
        <taxon>Dinophyceae</taxon>
        <taxon>Suessiales</taxon>
        <taxon>Symbiodiniaceae</taxon>
        <taxon>Symbiodinium</taxon>
    </lineage>
</organism>
<evidence type="ECO:0000313" key="3">
    <source>
        <dbReference type="EMBL" id="OLP76356.1"/>
    </source>
</evidence>
<gene>
    <name evidence="3" type="ORF">AK812_SmicGene43721</name>
</gene>
<sequence length="1367" mass="152093">MATFLAVSRRGSLAEPAKENLGFHPTPGSYGVGGSSSSRSGHCGYRKSSEFLATVFVAAWSRRRSRLPRSAKEEVRVKETEEQVLDYDVPSREELEKQQIELLEATGALDLQRKEEAYQERRKWKDQNPSPLDKWQQEMEEVRNDTERRMLWGDLQKKSGGYKRYRGKKVGEEEGKMKFNRGFPLEDTEEQERTDQERDRKWLEMWRSTWPEGHALDPHDPESFGFAFVGEVTGAHGVHGDVRVRADDFLCDQGYDPATHLARRNFSNFTEDAKRVHLKAPHRRFPRPFRILTGKRVQRRVFALRLHGVESPEEVVQRMFELMVGGPGPLRAQRHCEPECNADPWWRLEDLFKGDVRLGLLPPSWQELSLLLGHVVLGTRLVAGGDASMAQDASGKFACSSGPKRYGISNEPHLPTAQHVHNAASAAATLDTPESGVPDGAKVESAFEAHGMPVSSSRPPGQAERFIQARQKINTVHLADVISARSYGMILSALMTKYKPYLDVAAFIAAKQAAGAVLRSSASRHYAVLKVDGDQLNFPDEETKMKVKARLLFVDRELEEQVIKRAPGKAEAELAKAQNMMQDGCFEYAAVTQVLEQVPPCLTLLQEFLLTELRADYWGLHMDFRDRGRSADSADLHMDVGNDGSSWNMIVFQELADGWQKQCGARRRGRVFLGVRLSPLKSLCLQSRPKRRRWSTKKEPGCVAPVGCRLDDDVGLARSQMVVDHLTKRDDFVEDVPGRRRPLDTPQKKKTKATRPLGEPRQLPRNCAAVPPPTRYFGCARGADRDGIAPRDVAKNMTNQRDREMAASSGAGSTPSSTPARRVRRTSLRPTQRTKMPAQQDAAVVRDQHRPGGVLSGKSGEAALDLAVGWNYDSTESMQTAGRFNCSDRCIDSLDGVAKLRNHPVVLHIHPIPEPPVGHVVVADIRDEGCGQAKTWLPGITTSTLNEGVTTDGMEVAMWWSITLSHFDPHQMAQDEDEERGFCGEGIVILAEDESYTDPMVVGVVDTKSLYDATTAEQSRGGVFAGIRRIPHNENPAHDLTKAVALRGYKVYVLEPPPTAQEKAKEQEERGLDLYDAGTTTFHTSDALGLIGSRCVMVTGQVTDEVLGEFAAAETADEAKEVLAQAGAGLQHFGDVSAVVPDYKIARRHRGRKAAHDLLDITLINEVQGGEGQYLYEPDPESPTGQALQMDRWRTADPNFERVVYVPFVPDTIARVDADRTGSTVYFRLPGDFIEKTAFTCRKRIVDERGLLVIPRGPFVKALLPPEGKSHALRRRDGKRLPLHGTAPAAPADMLQPAGQVHPETSPGVPKPPIHRPFGGLDRLDSAKNRFKRYFKESSRFVVPMDLQDRESAGDEASDEPSEEEDN</sequence>
<feature type="region of interest" description="Disordered" evidence="1">
    <location>
        <begin position="1270"/>
        <end position="1323"/>
    </location>
</feature>
<name>A0A1Q9C0A2_SYMMI</name>
<dbReference type="PROSITE" id="PS00028">
    <property type="entry name" value="ZINC_FINGER_C2H2_1"/>
    <property type="match status" value="1"/>
</dbReference>
<protein>
    <recommendedName>
        <fullName evidence="2">C2H2-type domain-containing protein</fullName>
    </recommendedName>
</protein>
<dbReference type="InterPro" id="IPR013087">
    <property type="entry name" value="Znf_C2H2_type"/>
</dbReference>
<accession>A0A1Q9C0A2</accession>
<keyword evidence="4" id="KW-1185">Reference proteome</keyword>